<evidence type="ECO:0000313" key="1">
    <source>
        <dbReference type="EMBL" id="NOH72834.1"/>
    </source>
</evidence>
<evidence type="ECO:0000313" key="2">
    <source>
        <dbReference type="EMBL" id="RSD31675.1"/>
    </source>
</evidence>
<dbReference type="RefSeq" id="WP_125320631.1">
    <property type="nucleotide sequence ID" value="NZ_AP024889.1"/>
</dbReference>
<proteinExistence type="predicted"/>
<evidence type="ECO:0000313" key="3">
    <source>
        <dbReference type="Proteomes" id="UP000269041"/>
    </source>
</evidence>
<accession>A0A427U4R8</accession>
<dbReference type="OrthoDB" id="5905252at2"/>
<dbReference type="Proteomes" id="UP000269041">
    <property type="component" value="Unassembled WGS sequence"/>
</dbReference>
<keyword evidence="3" id="KW-1185">Reference proteome</keyword>
<comment type="caution">
    <text evidence="2">The sequence shown here is derived from an EMBL/GenBank/DDBJ whole genome shotgun (WGS) entry which is preliminary data.</text>
</comment>
<sequence length="74" mass="8494">MLWDTLERVNRLRQVALNNPEFIRSAKAHEKALDSQETDNAKALKCSAKSRKEKALSDIYQQSEFGYDPCDSPH</sequence>
<name>A0A427U4R8_9VIBR</name>
<dbReference type="EMBL" id="RSFA01000025">
    <property type="protein sequence ID" value="RSD31675.1"/>
    <property type="molecule type" value="Genomic_DNA"/>
</dbReference>
<dbReference type="Proteomes" id="UP000565719">
    <property type="component" value="Unassembled WGS sequence"/>
</dbReference>
<reference evidence="2 3" key="1">
    <citation type="submission" date="2018-12" db="EMBL/GenBank/DDBJ databases">
        <title>Genomic taxonomy of the Vibrionaceae family.</title>
        <authorList>
            <person name="Gomez-Gil B."/>
            <person name="Enciso-Ibarra K."/>
        </authorList>
    </citation>
    <scope>NUCLEOTIDE SEQUENCE [LARGE SCALE GENOMIC DNA]</scope>
    <source>
        <strain evidence="2 3">CAIM 594</strain>
    </source>
</reference>
<protein>
    <submittedName>
        <fullName evidence="2">Uncharacterized protein</fullName>
    </submittedName>
</protein>
<evidence type="ECO:0000313" key="4">
    <source>
        <dbReference type="Proteomes" id="UP000565719"/>
    </source>
</evidence>
<organism evidence="2 3">
    <name type="scientific">Vibrio pectenicida</name>
    <dbReference type="NCBI Taxonomy" id="62763"/>
    <lineage>
        <taxon>Bacteria</taxon>
        <taxon>Pseudomonadati</taxon>
        <taxon>Pseudomonadota</taxon>
        <taxon>Gammaproteobacteria</taxon>
        <taxon>Vibrionales</taxon>
        <taxon>Vibrionaceae</taxon>
        <taxon>Vibrio</taxon>
    </lineage>
</organism>
<reference evidence="1 4" key="2">
    <citation type="submission" date="2019-09" db="EMBL/GenBank/DDBJ databases">
        <title>Draft genome sequencing and comparative genomics of hatchery-associated Vibrios.</title>
        <authorList>
            <person name="Kehlet-Delgado H."/>
            <person name="Mueller R.S."/>
        </authorList>
    </citation>
    <scope>NUCLEOTIDE SEQUENCE [LARGE SCALE GENOMIC DNA]</scope>
    <source>
        <strain evidence="1 4">99-46-Y</strain>
    </source>
</reference>
<dbReference type="AlphaFoldDB" id="A0A427U4R8"/>
<gene>
    <name evidence="2" type="ORF">EJA03_07540</name>
    <name evidence="1" type="ORF">F0225_16010</name>
</gene>
<dbReference type="EMBL" id="VTXC01000052">
    <property type="protein sequence ID" value="NOH72834.1"/>
    <property type="molecule type" value="Genomic_DNA"/>
</dbReference>